<dbReference type="HOGENOM" id="CLU_015631_0_3_1"/>
<keyword evidence="3 15" id="KW-0444">Lipid biosynthesis</keyword>
<gene>
    <name evidence="16" type="ORF">GQ26_0030170</name>
</gene>
<dbReference type="AlphaFoldDB" id="A0A093VZJ8"/>
<feature type="transmembrane region" description="Helical" evidence="15">
    <location>
        <begin position="28"/>
        <end position="47"/>
    </location>
</feature>
<feature type="transmembrane region" description="Helical" evidence="15">
    <location>
        <begin position="162"/>
        <end position="181"/>
    </location>
</feature>
<dbReference type="GO" id="GO:0006696">
    <property type="term" value="P:ergosterol biosynthetic process"/>
    <property type="evidence" value="ECO:0007669"/>
    <property type="project" value="TreeGrafter"/>
</dbReference>
<dbReference type="FunFam" id="1.20.120.1630:FF:000008">
    <property type="entry name" value="C-14 sterol reductase"/>
    <property type="match status" value="1"/>
</dbReference>
<dbReference type="InterPro" id="IPR018083">
    <property type="entry name" value="Sterol_reductase_CS"/>
</dbReference>
<dbReference type="InterPro" id="IPR001171">
    <property type="entry name" value="ERG24_DHCR-like"/>
</dbReference>
<evidence type="ECO:0000256" key="7">
    <source>
        <dbReference type="ARBA" id="ARBA00022989"/>
    </source>
</evidence>
<dbReference type="Pfam" id="PF01222">
    <property type="entry name" value="ERG4_ERG24"/>
    <property type="match status" value="1"/>
</dbReference>
<dbReference type="PANTHER" id="PTHR21257">
    <property type="entry name" value="DELTA(14)-STEROL REDUCTASE"/>
    <property type="match status" value="1"/>
</dbReference>
<evidence type="ECO:0000313" key="16">
    <source>
        <dbReference type="EMBL" id="KFX52041.1"/>
    </source>
</evidence>
<sequence>MGPKKGPKATVPVQVVPEKRGYEFGGPLGATGIVFGLPVLVYCFAFFCNDVSGCPAPSLLHPSTLTWDKLKVEIGWPENGIVGLYDTEVTLWVLSYYALLLFLQIFLPGVEVEGVELACSGRHKYKFNTFRSTMLILGGLAAGTYVYGAEFAVWTFLWDNHVQVLTANLLITIVISVWVYARSFSIPEPGQPNPDLRELAPGGYTGNLIYDFFIGRELNSRVTLPILFVSEAARTIDIGVFCEMRPGLIGYIILNLSNVARQYRTHGYVTDSILLITIAQSFYVLDSSYMEPAILTTMDIIMDGFGYMLCFGDLVWVPFLYSTQTRYLAIFPVKMGLQGIALSVAVVALGYYIFRSANNEKNRFRTDPNDPRIKHLKYMETKSGSKLLISGWWGTARHINYLGDWLMSWGYCLPTGFAGYTIIEAINSSTGGLEKHAVQTPESRGWGSIFTYFYILYFGILLIHREGRDEEKCHRKYGKDWEKYTSLVQSKIIPGIY</sequence>
<comment type="pathway">
    <text evidence="14">Steroid metabolism; ergosterol biosynthesis.</text>
</comment>
<keyword evidence="4 15" id="KW-0812">Transmembrane</keyword>
<evidence type="ECO:0000256" key="10">
    <source>
        <dbReference type="ARBA" id="ARBA00023098"/>
    </source>
</evidence>
<evidence type="ECO:0000256" key="14">
    <source>
        <dbReference type="ARBA" id="ARBA00029435"/>
    </source>
</evidence>
<feature type="transmembrane region" description="Helical" evidence="15">
    <location>
        <begin position="94"/>
        <end position="112"/>
    </location>
</feature>
<evidence type="ECO:0000256" key="13">
    <source>
        <dbReference type="ARBA" id="ARBA00023221"/>
    </source>
</evidence>
<dbReference type="GO" id="GO:0005789">
    <property type="term" value="C:endoplasmic reticulum membrane"/>
    <property type="evidence" value="ECO:0007669"/>
    <property type="project" value="UniProtKB-SubCell"/>
</dbReference>
<evidence type="ECO:0000256" key="6">
    <source>
        <dbReference type="ARBA" id="ARBA00022955"/>
    </source>
</evidence>
<keyword evidence="11 15" id="KW-0472">Membrane</keyword>
<keyword evidence="8 15" id="KW-0560">Oxidoreductase</keyword>
<evidence type="ECO:0000256" key="4">
    <source>
        <dbReference type="ARBA" id="ARBA00022692"/>
    </source>
</evidence>
<keyword evidence="9 15" id="KW-0756">Sterol biosynthesis</keyword>
<dbReference type="PROSITE" id="PS01018">
    <property type="entry name" value="STEROL_REDUCT_2"/>
    <property type="match status" value="1"/>
</dbReference>
<accession>A0A093VZJ8</accession>
<keyword evidence="12 15" id="KW-1207">Sterol metabolism</keyword>
<evidence type="ECO:0000256" key="8">
    <source>
        <dbReference type="ARBA" id="ARBA00023002"/>
    </source>
</evidence>
<keyword evidence="5" id="KW-0521">NADP</keyword>
<protein>
    <recommendedName>
        <fullName evidence="15">Delta(14)-sterol reductase</fullName>
    </recommendedName>
    <alternativeName>
        <fullName evidence="15">C-14 sterol reductase</fullName>
    </alternativeName>
    <alternativeName>
        <fullName evidence="15">Sterol C14-reductase</fullName>
    </alternativeName>
</protein>
<proteinExistence type="inferred from homology"/>
<comment type="subcellular location">
    <subcellularLocation>
        <location evidence="1">Endoplasmic reticulum membrane</location>
        <topology evidence="1">Multi-pass membrane protein</topology>
    </subcellularLocation>
</comment>
<evidence type="ECO:0000256" key="5">
    <source>
        <dbReference type="ARBA" id="ARBA00022857"/>
    </source>
</evidence>
<dbReference type="EMBL" id="JPOX01000003">
    <property type="protein sequence ID" value="KFX52041.1"/>
    <property type="molecule type" value="Genomic_DNA"/>
</dbReference>
<comment type="caution">
    <text evidence="16">The sequence shown here is derived from an EMBL/GenBank/DDBJ whole genome shotgun (WGS) entry which is preliminary data.</text>
</comment>
<keyword evidence="7 15" id="KW-1133">Transmembrane helix</keyword>
<evidence type="ECO:0000256" key="11">
    <source>
        <dbReference type="ARBA" id="ARBA00023136"/>
    </source>
</evidence>
<name>A0A093VZJ8_TALMA</name>
<evidence type="ECO:0000256" key="15">
    <source>
        <dbReference type="RuleBase" id="RU369120"/>
    </source>
</evidence>
<reference evidence="16" key="1">
    <citation type="journal article" date="2014" name="PLoS Genet.">
        <title>Signature Gene Expression Reveals Novel Clues to the Molecular Mechanisms of Dimorphic Transition in Penicillium marneffei.</title>
        <authorList>
            <person name="Yang E."/>
            <person name="Wang G."/>
            <person name="Cai J."/>
            <person name="Woo P.C."/>
            <person name="Lau S.K."/>
            <person name="Yuen K.-Y."/>
            <person name="Chow W.-N."/>
            <person name="Lin X."/>
        </authorList>
    </citation>
    <scope>NUCLEOTIDE SEQUENCE [LARGE SCALE GENOMIC DNA]</scope>
    <source>
        <strain evidence="16">PM1</strain>
    </source>
</reference>
<dbReference type="PANTHER" id="PTHR21257:SF52">
    <property type="entry name" value="DELTA(14)-STEROL REDUCTASE TM7SF2"/>
    <property type="match status" value="1"/>
</dbReference>
<evidence type="ECO:0000256" key="9">
    <source>
        <dbReference type="ARBA" id="ARBA00023011"/>
    </source>
</evidence>
<feature type="transmembrane region" description="Helical" evidence="15">
    <location>
        <begin position="445"/>
        <end position="463"/>
    </location>
</feature>
<comment type="similarity">
    <text evidence="2 15">Belongs to the ERG4/ERG24 family.</text>
</comment>
<feature type="transmembrane region" description="Helical" evidence="15">
    <location>
        <begin position="305"/>
        <end position="323"/>
    </location>
</feature>
<keyword evidence="10 15" id="KW-0443">Lipid metabolism</keyword>
<evidence type="ECO:0000256" key="12">
    <source>
        <dbReference type="ARBA" id="ARBA00023166"/>
    </source>
</evidence>
<evidence type="ECO:0000256" key="1">
    <source>
        <dbReference type="ARBA" id="ARBA00004477"/>
    </source>
</evidence>
<organism evidence="16">
    <name type="scientific">Talaromyces marneffei PM1</name>
    <dbReference type="NCBI Taxonomy" id="1077442"/>
    <lineage>
        <taxon>Eukaryota</taxon>
        <taxon>Fungi</taxon>
        <taxon>Dikarya</taxon>
        <taxon>Ascomycota</taxon>
        <taxon>Pezizomycotina</taxon>
        <taxon>Eurotiomycetes</taxon>
        <taxon>Eurotiomycetidae</taxon>
        <taxon>Eurotiales</taxon>
        <taxon>Trichocomaceae</taxon>
        <taxon>Talaromyces</taxon>
        <taxon>Talaromyces sect. Talaromyces</taxon>
    </lineage>
</organism>
<dbReference type="GO" id="GO:0050613">
    <property type="term" value="F:Delta14-sterol reductase activity"/>
    <property type="evidence" value="ECO:0007669"/>
    <property type="project" value="TreeGrafter"/>
</dbReference>
<dbReference type="Gene3D" id="1.20.120.1630">
    <property type="match status" value="1"/>
</dbReference>
<evidence type="ECO:0000256" key="2">
    <source>
        <dbReference type="ARBA" id="ARBA00005402"/>
    </source>
</evidence>
<keyword evidence="6 15" id="KW-0752">Steroid biosynthesis</keyword>
<evidence type="ECO:0000256" key="3">
    <source>
        <dbReference type="ARBA" id="ARBA00022516"/>
    </source>
</evidence>
<keyword evidence="13 15" id="KW-0753">Steroid metabolism</keyword>
<feature type="transmembrane region" description="Helical" evidence="15">
    <location>
        <begin position="335"/>
        <end position="354"/>
    </location>
</feature>
<feature type="transmembrane region" description="Helical" evidence="15">
    <location>
        <begin position="133"/>
        <end position="156"/>
    </location>
</feature>